<dbReference type="Gene3D" id="1.10.10.10">
    <property type="entry name" value="Winged helix-like DNA-binding domain superfamily/Winged helix DNA-binding domain"/>
    <property type="match status" value="1"/>
</dbReference>
<evidence type="ECO:0000313" key="3">
    <source>
        <dbReference type="EMBL" id="GAA1969187.1"/>
    </source>
</evidence>
<dbReference type="PANTHER" id="PTHR18964:SF173">
    <property type="entry name" value="GLUCOKINASE"/>
    <property type="match status" value="1"/>
</dbReference>
<accession>A0ABP5CWI5</accession>
<dbReference type="PANTHER" id="PTHR18964">
    <property type="entry name" value="ROK (REPRESSOR, ORF, KINASE) FAMILY"/>
    <property type="match status" value="1"/>
</dbReference>
<dbReference type="SUPFAM" id="SSF53067">
    <property type="entry name" value="Actin-like ATPase domain"/>
    <property type="match status" value="1"/>
</dbReference>
<reference evidence="4" key="1">
    <citation type="journal article" date="2019" name="Int. J. Syst. Evol. Microbiol.">
        <title>The Global Catalogue of Microorganisms (GCM) 10K type strain sequencing project: providing services to taxonomists for standard genome sequencing and annotation.</title>
        <authorList>
            <consortium name="The Broad Institute Genomics Platform"/>
            <consortium name="The Broad Institute Genome Sequencing Center for Infectious Disease"/>
            <person name="Wu L."/>
            <person name="Ma J."/>
        </authorList>
    </citation>
    <scope>NUCLEOTIDE SEQUENCE [LARGE SCALE GENOMIC DNA]</scope>
    <source>
        <strain evidence="4">JCM 14545</strain>
    </source>
</reference>
<proteinExistence type="inferred from homology"/>
<dbReference type="SUPFAM" id="SSF46785">
    <property type="entry name" value="Winged helix' DNA-binding domain"/>
    <property type="match status" value="1"/>
</dbReference>
<feature type="domain" description="HTH marR-type" evidence="2">
    <location>
        <begin position="16"/>
        <end position="66"/>
    </location>
</feature>
<dbReference type="Pfam" id="PF12802">
    <property type="entry name" value="MarR_2"/>
    <property type="match status" value="1"/>
</dbReference>
<dbReference type="PROSITE" id="PS01125">
    <property type="entry name" value="ROK"/>
    <property type="match status" value="1"/>
</dbReference>
<sequence>MAKSGANVRGLRQHNRALLLDEIRRTGGLSRIELAKVTGLTQQAVSKIVPDLLDAGFLDEERQPAQGVGKPRTRLTIRGEARYAIGVQLERDELRAVRTDLLGTVRARTGKRLRPGFTPAEAVTAIADCAHELHSGVAGVAGVAGTGALLGLGVGAAGPLDHVTGVVHHATKMPGWDRVPLRADLSAKTALDVVVDKDTNAAAFAHGWLAGERPRATAVVFVGSGIGVGLLIDGEVYRGPRTNAGEFGHTTLDYTGPRCACGRNGCVEVLHNEAVLAGDPERAADLLGIGLVDLVQVLDLDRIVLAGRGVRATPSLYTDAIRKRLEASLPLPHWQRIQLDLDEFGDDIVAAGAAAEVLAKFYADPG</sequence>
<evidence type="ECO:0000259" key="2">
    <source>
        <dbReference type="Pfam" id="PF12802"/>
    </source>
</evidence>
<dbReference type="EMBL" id="BAAANN010000019">
    <property type="protein sequence ID" value="GAA1969187.1"/>
    <property type="molecule type" value="Genomic_DNA"/>
</dbReference>
<evidence type="ECO:0000313" key="4">
    <source>
        <dbReference type="Proteomes" id="UP001501116"/>
    </source>
</evidence>
<comment type="similarity">
    <text evidence="1">Belongs to the ROK (NagC/XylR) family.</text>
</comment>
<dbReference type="InterPro" id="IPR036388">
    <property type="entry name" value="WH-like_DNA-bd_sf"/>
</dbReference>
<dbReference type="InterPro" id="IPR000600">
    <property type="entry name" value="ROK"/>
</dbReference>
<dbReference type="InterPro" id="IPR000835">
    <property type="entry name" value="HTH_MarR-typ"/>
</dbReference>
<evidence type="ECO:0000256" key="1">
    <source>
        <dbReference type="ARBA" id="ARBA00006479"/>
    </source>
</evidence>
<comment type="caution">
    <text evidence="3">The sequence shown here is derived from an EMBL/GenBank/DDBJ whole genome shotgun (WGS) entry which is preliminary data.</text>
</comment>
<dbReference type="Pfam" id="PF00480">
    <property type="entry name" value="ROK"/>
    <property type="match status" value="1"/>
</dbReference>
<dbReference type="RefSeq" id="WP_344422912.1">
    <property type="nucleotide sequence ID" value="NZ_BAAANN010000019.1"/>
</dbReference>
<organism evidence="3 4">
    <name type="scientific">Amycolatopsis minnesotensis</name>
    <dbReference type="NCBI Taxonomy" id="337894"/>
    <lineage>
        <taxon>Bacteria</taxon>
        <taxon>Bacillati</taxon>
        <taxon>Actinomycetota</taxon>
        <taxon>Actinomycetes</taxon>
        <taxon>Pseudonocardiales</taxon>
        <taxon>Pseudonocardiaceae</taxon>
        <taxon>Amycolatopsis</taxon>
    </lineage>
</organism>
<dbReference type="Gene3D" id="3.30.420.40">
    <property type="match status" value="3"/>
</dbReference>
<name>A0ABP5CWI5_9PSEU</name>
<dbReference type="InterPro" id="IPR049874">
    <property type="entry name" value="ROK_cs"/>
</dbReference>
<dbReference type="InterPro" id="IPR036390">
    <property type="entry name" value="WH_DNA-bd_sf"/>
</dbReference>
<keyword evidence="4" id="KW-1185">Reference proteome</keyword>
<protein>
    <submittedName>
        <fullName evidence="3">ROK family transcriptional regulator</fullName>
    </submittedName>
</protein>
<gene>
    <name evidence="3" type="ORF">GCM10009754_48060</name>
</gene>
<dbReference type="Proteomes" id="UP001501116">
    <property type="component" value="Unassembled WGS sequence"/>
</dbReference>
<dbReference type="InterPro" id="IPR043129">
    <property type="entry name" value="ATPase_NBD"/>
</dbReference>